<dbReference type="EMBL" id="NRRE01000033">
    <property type="protein sequence ID" value="MBK1699040.1"/>
    <property type="molecule type" value="Genomic_DNA"/>
</dbReference>
<dbReference type="GO" id="GO:0009055">
    <property type="term" value="F:electron transfer activity"/>
    <property type="evidence" value="ECO:0007669"/>
    <property type="project" value="InterPro"/>
</dbReference>
<organism evidence="8 9">
    <name type="scientific">Rhodovibrio salinarum</name>
    <dbReference type="NCBI Taxonomy" id="1087"/>
    <lineage>
        <taxon>Bacteria</taxon>
        <taxon>Pseudomonadati</taxon>
        <taxon>Pseudomonadota</taxon>
        <taxon>Alphaproteobacteria</taxon>
        <taxon>Rhodospirillales</taxon>
        <taxon>Rhodovibrionaceae</taxon>
        <taxon>Rhodovibrio</taxon>
    </lineage>
</organism>
<evidence type="ECO:0000256" key="1">
    <source>
        <dbReference type="ARBA" id="ARBA00022448"/>
    </source>
</evidence>
<proteinExistence type="predicted"/>
<dbReference type="AlphaFoldDB" id="A0A934V247"/>
<feature type="domain" description="High potential iron-sulfur proteins family profile" evidence="7">
    <location>
        <begin position="25"/>
        <end position="90"/>
    </location>
</feature>
<keyword evidence="5" id="KW-0408">Iron</keyword>
<dbReference type="NCBIfam" id="TIGR01409">
    <property type="entry name" value="TAT_signal_seq"/>
    <property type="match status" value="1"/>
</dbReference>
<dbReference type="GO" id="GO:0051539">
    <property type="term" value="F:4 iron, 4 sulfur cluster binding"/>
    <property type="evidence" value="ECO:0007669"/>
    <property type="project" value="UniProtKB-KW"/>
</dbReference>
<dbReference type="InterPro" id="IPR019546">
    <property type="entry name" value="TAT_signal_bac_arc"/>
</dbReference>
<dbReference type="Proteomes" id="UP000778970">
    <property type="component" value="Unassembled WGS sequence"/>
</dbReference>
<dbReference type="Pfam" id="PF01355">
    <property type="entry name" value="HIPIP"/>
    <property type="match status" value="1"/>
</dbReference>
<evidence type="ECO:0000256" key="4">
    <source>
        <dbReference type="ARBA" id="ARBA00022982"/>
    </source>
</evidence>
<keyword evidence="9" id="KW-1185">Reference proteome</keyword>
<evidence type="ECO:0000313" key="9">
    <source>
        <dbReference type="Proteomes" id="UP000778970"/>
    </source>
</evidence>
<evidence type="ECO:0000256" key="2">
    <source>
        <dbReference type="ARBA" id="ARBA00022485"/>
    </source>
</evidence>
<dbReference type="InterPro" id="IPR036369">
    <property type="entry name" value="HIPIP_sf"/>
</dbReference>
<dbReference type="PROSITE" id="PS51373">
    <property type="entry name" value="HIPIP"/>
    <property type="match status" value="1"/>
</dbReference>
<evidence type="ECO:0000256" key="5">
    <source>
        <dbReference type="ARBA" id="ARBA00023004"/>
    </source>
</evidence>
<evidence type="ECO:0000256" key="6">
    <source>
        <dbReference type="ARBA" id="ARBA00023014"/>
    </source>
</evidence>
<keyword evidence="6" id="KW-0411">Iron-sulfur</keyword>
<keyword evidence="1" id="KW-0813">Transport</keyword>
<keyword evidence="4" id="KW-0249">Electron transport</keyword>
<dbReference type="GO" id="GO:0019646">
    <property type="term" value="P:aerobic electron transport chain"/>
    <property type="evidence" value="ECO:0007669"/>
    <property type="project" value="InterPro"/>
</dbReference>
<accession>A0A934V247</accession>
<evidence type="ECO:0000256" key="3">
    <source>
        <dbReference type="ARBA" id="ARBA00022723"/>
    </source>
</evidence>
<evidence type="ECO:0000259" key="7">
    <source>
        <dbReference type="PROSITE" id="PS51373"/>
    </source>
</evidence>
<evidence type="ECO:0000313" key="8">
    <source>
        <dbReference type="EMBL" id="MBK1699040.1"/>
    </source>
</evidence>
<dbReference type="InterPro" id="IPR000170">
    <property type="entry name" value="High_potential_FeS_prot"/>
</dbReference>
<name>A0A934V247_9PROT</name>
<dbReference type="Gene3D" id="4.10.490.10">
    <property type="entry name" value="High potential iron-sulphur protein"/>
    <property type="match status" value="1"/>
</dbReference>
<protein>
    <recommendedName>
        <fullName evidence="7">High potential iron-sulfur proteins family profile domain-containing protein</fullName>
    </recommendedName>
</protein>
<dbReference type="SUPFAM" id="SSF57652">
    <property type="entry name" value="HIPIP (high potential iron protein)"/>
    <property type="match status" value="1"/>
</dbReference>
<keyword evidence="2" id="KW-0004">4Fe-4S</keyword>
<dbReference type="InterPro" id="IPR006311">
    <property type="entry name" value="TAT_signal"/>
</dbReference>
<gene>
    <name evidence="8" type="ORF">CKO21_17490</name>
</gene>
<reference evidence="8" key="1">
    <citation type="submission" date="2017-08" db="EMBL/GenBank/DDBJ databases">
        <authorList>
            <person name="Imhoff J.F."/>
            <person name="Rahn T."/>
            <person name="Kuenzel S."/>
            <person name="Neulinger S.C."/>
        </authorList>
    </citation>
    <scope>NUCLEOTIDE SEQUENCE</scope>
    <source>
        <strain evidence="8">DSM 9154</strain>
    </source>
</reference>
<comment type="caution">
    <text evidence="8">The sequence shown here is derived from an EMBL/GenBank/DDBJ whole genome shotgun (WGS) entry which is preliminary data.</text>
</comment>
<dbReference type="GO" id="GO:0046872">
    <property type="term" value="F:metal ion binding"/>
    <property type="evidence" value="ECO:0007669"/>
    <property type="project" value="UniProtKB-KW"/>
</dbReference>
<keyword evidence="3" id="KW-0479">Metal-binding</keyword>
<dbReference type="PROSITE" id="PS51318">
    <property type="entry name" value="TAT"/>
    <property type="match status" value="1"/>
</dbReference>
<reference evidence="8" key="2">
    <citation type="journal article" date="2020" name="Microorganisms">
        <title>Osmotic Adaptation and Compatible Solute Biosynthesis of Phototrophic Bacteria as Revealed from Genome Analyses.</title>
        <authorList>
            <person name="Imhoff J.F."/>
            <person name="Rahn T."/>
            <person name="Kunzel S."/>
            <person name="Keller A."/>
            <person name="Neulinger S.C."/>
        </authorList>
    </citation>
    <scope>NUCLEOTIDE SEQUENCE</scope>
    <source>
        <strain evidence="8">DSM 9154</strain>
    </source>
</reference>
<sequence>MPTRRGFIRQAFAVTAAVGAGGYTLTRGHNAKAQKAPKQAVQYQPDPKGDQQCTNCQFWIPPEGGQDMGGCQIVAGEIDPTGWCNLWAKA</sequence>